<dbReference type="KEGG" id="zca:118356614"/>
<name>A0A6P9FHV0_ZALCA</name>
<accession>A0A6P9FHV0</accession>
<dbReference type="InterPro" id="IPR037231">
    <property type="entry name" value="NAP-like_sf"/>
</dbReference>
<dbReference type="Pfam" id="PF00956">
    <property type="entry name" value="NAP"/>
    <property type="match status" value="1"/>
</dbReference>
<organism evidence="4 5">
    <name type="scientific">Zalophus californianus</name>
    <name type="common">California sealion</name>
    <dbReference type="NCBI Taxonomy" id="9704"/>
    <lineage>
        <taxon>Eukaryota</taxon>
        <taxon>Metazoa</taxon>
        <taxon>Chordata</taxon>
        <taxon>Craniata</taxon>
        <taxon>Vertebrata</taxon>
        <taxon>Euteleostomi</taxon>
        <taxon>Mammalia</taxon>
        <taxon>Eutheria</taxon>
        <taxon>Laurasiatheria</taxon>
        <taxon>Carnivora</taxon>
        <taxon>Caniformia</taxon>
        <taxon>Pinnipedia</taxon>
        <taxon>Otariidae</taxon>
        <taxon>Zalophus</taxon>
    </lineage>
</organism>
<protein>
    <submittedName>
        <fullName evidence="5">Testis-specific Y-encoded protein 1-like isoform X1</fullName>
    </submittedName>
</protein>
<proteinExistence type="inferred from homology"/>
<gene>
    <name evidence="5" type="primary">LOC118356614</name>
</gene>
<evidence type="ECO:0000313" key="5">
    <source>
        <dbReference type="RefSeq" id="XP_035581778.1"/>
    </source>
</evidence>
<feature type="region of interest" description="Disordered" evidence="3">
    <location>
        <begin position="1"/>
        <end position="31"/>
    </location>
</feature>
<dbReference type="AlphaFoldDB" id="A0A6P9FHV0"/>
<feature type="region of interest" description="Disordered" evidence="3">
    <location>
        <begin position="327"/>
        <end position="348"/>
    </location>
</feature>
<dbReference type="Gene3D" id="1.20.5.1500">
    <property type="match status" value="1"/>
</dbReference>
<evidence type="ECO:0000256" key="2">
    <source>
        <dbReference type="RuleBase" id="RU003876"/>
    </source>
</evidence>
<keyword evidence="4" id="KW-1185">Reference proteome</keyword>
<evidence type="ECO:0000313" key="4">
    <source>
        <dbReference type="Proteomes" id="UP000515165"/>
    </source>
</evidence>
<evidence type="ECO:0000256" key="1">
    <source>
        <dbReference type="ARBA" id="ARBA00009947"/>
    </source>
</evidence>
<reference evidence="5" key="1">
    <citation type="submission" date="2025-08" db="UniProtKB">
        <authorList>
            <consortium name="RefSeq"/>
        </authorList>
    </citation>
    <scope>IDENTIFICATION</scope>
    <source>
        <tissue evidence="5">Blood</tissue>
    </source>
</reference>
<dbReference type="GO" id="GO:0006334">
    <property type="term" value="P:nucleosome assembly"/>
    <property type="evidence" value="ECO:0007669"/>
    <property type="project" value="InterPro"/>
</dbReference>
<comment type="similarity">
    <text evidence="1 2">Belongs to the nucleosome assembly protein (NAP) family.</text>
</comment>
<dbReference type="RefSeq" id="XP_035581778.1">
    <property type="nucleotide sequence ID" value="XM_035725885.1"/>
</dbReference>
<dbReference type="GeneID" id="118356614"/>
<dbReference type="Proteomes" id="UP000515165">
    <property type="component" value="Chromosome Y"/>
</dbReference>
<dbReference type="SUPFAM" id="SSF143113">
    <property type="entry name" value="NAP-like"/>
    <property type="match status" value="1"/>
</dbReference>
<dbReference type="OrthoDB" id="9751433at2759"/>
<evidence type="ECO:0000256" key="3">
    <source>
        <dbReference type="SAM" id="MobiDB-lite"/>
    </source>
</evidence>
<dbReference type="Gene3D" id="3.30.1120.90">
    <property type="entry name" value="Nucleosome assembly protein"/>
    <property type="match status" value="1"/>
</dbReference>
<dbReference type="InterPro" id="IPR002164">
    <property type="entry name" value="NAP_family"/>
</dbReference>
<dbReference type="GO" id="GO:0005634">
    <property type="term" value="C:nucleus"/>
    <property type="evidence" value="ECO:0007669"/>
    <property type="project" value="InterPro"/>
</dbReference>
<sequence length="348" mass="38267">MESEARSGQGGAARESWATLVRGGGGEVSEARGEAGAWGEAWAPQALGAGGMVAESVQEAETRQGSGEAVRGEELVFVVEDIMAVVEVVAVEDEEVTQAEQDEKLQELPQEEPVLGPEPAGDPLAALELVQVALSSVDAQATRAYVRLKRRRNQKRSSHLARRRAIIQCIPGFWAQAILNHPKISAVMGEQDSDMLSYLTNLEVEELCRPKYRCRLMFFFENNPYFLNKVIIKEYHLSIAGYRASRSTPVQWFWDFERGAPRRRHDTTSLNFFNWLCDPCYPGSHRIAEVGPLRHSSAGVIPEPQLLGNGARAPCPAPLFPLPGHHRGPVAQSPAVLPEAGRQPKGMK</sequence>
<dbReference type="PANTHER" id="PTHR11875">
    <property type="entry name" value="TESTIS-SPECIFIC Y-ENCODED PROTEIN"/>
    <property type="match status" value="1"/>
</dbReference>